<reference evidence="1" key="1">
    <citation type="submission" date="2019-07" db="EMBL/GenBank/DDBJ databases">
        <title>Genomic Encyclopedia of Type Strains, Phase IV (KMG-IV): sequencing the most valuable type-strain genomes for metagenomic binning, comparative biology and taxonomic classification.</title>
        <authorList>
            <person name="Goeker M."/>
        </authorList>
    </citation>
    <scope>NUCLEOTIDE SEQUENCE</scope>
    <source>
        <strain evidence="1">DSM 44596</strain>
    </source>
</reference>
<evidence type="ECO:0000313" key="1">
    <source>
        <dbReference type="EMBL" id="TYQ01883.1"/>
    </source>
</evidence>
<dbReference type="Pfam" id="PF19927">
    <property type="entry name" value="DUF6390"/>
    <property type="match status" value="1"/>
</dbReference>
<accession>A0A652YLA9</accession>
<organism evidence="1">
    <name type="scientific">Nocardia globerula</name>
    <dbReference type="NCBI Taxonomy" id="1818"/>
    <lineage>
        <taxon>Bacteria</taxon>
        <taxon>Bacillati</taxon>
        <taxon>Actinomycetota</taxon>
        <taxon>Actinomycetes</taxon>
        <taxon>Mycobacteriales</taxon>
        <taxon>Nocardiaceae</taxon>
        <taxon>Nocardia</taxon>
    </lineage>
</organism>
<dbReference type="EMBL" id="VNIQ01000007">
    <property type="protein sequence ID" value="TYQ01883.1"/>
    <property type="molecule type" value="Genomic_DNA"/>
</dbReference>
<sequence length="250" mass="27831">MTGVHVSGPALFARYAYPPNELGYCGADDPSALLRQAAGTVTEQDRGRAQQFDGAWPYLEALARASGVDDPLDPRVIEAYWLGGSLLDSVNSEELVAHLRHEFGTRNDGGLLPDLDRRDRALAHHSFHVLAVYPWVRLLRKHGAVPLSILQNCRIRWGEVREVGDEYAEVESSPLAFDGNRLTRGPKAIEHVRWNVDGIPLAPAPVRGNVVALHWDWLCDSISVKQAEALDHAEEAALEIVNLRLRERRM</sequence>
<comment type="caution">
    <text evidence="1">The sequence shown here is derived from an EMBL/GenBank/DDBJ whole genome shotgun (WGS) entry which is preliminary data.</text>
</comment>
<protein>
    <submittedName>
        <fullName evidence="1">Uncharacterized protein</fullName>
    </submittedName>
</protein>
<dbReference type="InterPro" id="IPR045660">
    <property type="entry name" value="DUF6390"/>
</dbReference>
<dbReference type="AlphaFoldDB" id="A0A652YLA9"/>
<proteinExistence type="predicted"/>
<name>A0A652YLA9_NOCGL</name>
<gene>
    <name evidence="1" type="ORF">FNL38_107305</name>
</gene>